<dbReference type="CDD" id="cd17300">
    <property type="entry name" value="PIPKc_PIKfyve"/>
    <property type="match status" value="1"/>
</dbReference>
<dbReference type="SUPFAM" id="SSF52029">
    <property type="entry name" value="GroEL apical domain-like"/>
    <property type="match status" value="1"/>
</dbReference>
<dbReference type="GO" id="GO:0052810">
    <property type="term" value="F:1-phosphatidylinositol-5-kinase activity"/>
    <property type="evidence" value="ECO:0007669"/>
    <property type="project" value="UniProtKB-ARBA"/>
</dbReference>
<feature type="region of interest" description="Disordered" evidence="17">
    <location>
        <begin position="415"/>
        <end position="440"/>
    </location>
</feature>
<reference evidence="21 22" key="1">
    <citation type="submission" date="2019-01" db="EMBL/GenBank/DDBJ databases">
        <authorList>
            <person name="Sayadi A."/>
        </authorList>
    </citation>
    <scope>NUCLEOTIDE SEQUENCE [LARGE SCALE GENOMIC DNA]</scope>
</reference>
<feature type="compositionally biased region" description="Polar residues" evidence="17">
    <location>
        <begin position="1421"/>
        <end position="1431"/>
    </location>
</feature>
<sequence length="1856" mass="211612">MNALRNSLHSVEDTTVEYVVRYSVHSVAISRYQAKYLDVLSPTKLTEFAPLQAEENKPQSVSQFISSFFKKSKSTTQEDAPEAAENISQESLPTWALDSSSEASYSGKEFTTVYPVDVTEGRSLPNVLKRISNLVALKSSHLQDYGDTDLKQYWMPDSVSKECYECSEKFTTFRRRHHCRVCGQIFCSQCCNQQIPGKIFGCTGDLRVCNYCCKVVLSYLQSSDFNTDLSTDLKSLQENLESKFKLSSGSLQEDSDSQSLNANQSEGSLAKRKISVGYQEERFAVGSPSVTYLTTEEKCKALQNSVSLRNLFEELCKPTAGLQFETHRVRLKTYTDCVLGSDIVDWLIFQQKAKNRVQASAICQALLEAGYIESLSEPQAFIDGNVFYKKGVVLSPEIPKLSAFDLPYQEEPSWVQQIPQESSTTDSDNEQMSPVNISQGKLTSSSSYTLDLNLEASTVYLSRPPDFVLKSPDSSEVKHKEQEEATIIRPSEMLEAAPASGWFRAANLREEHDEKLSYDFLTESYEQHEQSLLKQLLCSRGLSLSWFDVIMPLIHDVVAILSGGSRTDTMMVKGIVCSKNVAHKRMATDIENPKILLLQCSIVYQRTEGRLMSLEPVLMQEHEYLRHVSARIVALRPDVVLVQRNVSRLAQDFLREHQVVLVHNVKRSVLERLARCSNADLVTAVDAHIGRPKLGTCRRFQVKSFNIDKGGMKTLMYFEGLPSSHLGATVLLRGGSRAELAQVKQVCSLLLFAAYNWRLEKSFLMDEFAMPPNPRCEFLDDSSKENSPGFMDSKRGGFPPDDEKKEERIPVRRSQKDDKTEQNEGRKIIVEKVEDFTDPLHSYKTDEEPKSAKKSSVDLKVAELPLANHFRKALNDSILCLSPYIVFPVPYFELDAGKKCKLRDFFPKDIYFYEQSGLSKKNKWKDAENFKESEENKKNLKPLHPFLTTNITNADNVQTQNLLAHFRACGGRYEKRENICKNEEKTEEQSDGVAESKDALDPKNHQRLAVVVYMDFYGRNDIPLGCFLERYCFRPTYYCPSKNCDTPMEKHIRRFVHNTGCVSVYLNHFDSEFRSEENIVTWTWCTKCQRVSPVASLSDDSWSYSFAKYLELKYYGDMFGRRGPAACSHSLHHDHYQYFGYKNYVAWFKYSTINIWDISLPPTLILIKYNTSKLHNQLIDEIRVMSQKGHEIFAFIHDKLAGLSEESDSNAVFRQTLTNEQIQFKQKVEKVQIKLTSPTIENKEFDEKVETIETWNSRLNDLTNKKKDSDRKKEKNTSAEIEKSVDDIQESQESPNIQIEKESPNPLSKKIKSLDSDSDSVPPSPKSHQRSQSDGTVISQAEESTDSKKEDKKYKNILSHLLPSSANSTLIPSPFNSQEHYILPESSIPLVVYENEPSSIVSYTLSSAEYKKSFEELLAKKTQNNDQSPSPLTKRKGHSDKDKNEDDKSLSILGFLRKEKDLKPDTEQTAATTEKSEHPKKNRNAHIEVQFEDSNCNFFCRVYMAEKFAALRSNFLPIGEEEYIRSLSRSAQWNARGGKSGSNFAKTADDRFILKDMSKNEVHLFLENAANYFVYMNKCFTTRQPTLLGKIVGIYQIVFRNNNNVPHRSNLLVMENLFYNRTVKQKFDLKGSVRNRLVVPDNQEGEIVLLDENLLKLTCDSPLYILPHSKSVLMTAIQNDTEFLATQSVMDYSLLVGLDEENKELVLGIIDYIRTFTWDKRLETIVKKSGLLGGQGKLPTIISPDDYQKRFIEAMHRYFLEVPDHWAGLGKGLDLYINYSNIAAKLLRQALKPDIRADAMKRADTHIKVTKWENGKPIKVISCSNINLAYYIIFYLVCICHKALYIAAQAITSPHS</sequence>
<dbReference type="GO" id="GO:0005743">
    <property type="term" value="C:mitochondrial inner membrane"/>
    <property type="evidence" value="ECO:0007669"/>
    <property type="project" value="InterPro"/>
</dbReference>
<evidence type="ECO:0000256" key="8">
    <source>
        <dbReference type="ARBA" id="ARBA00022753"/>
    </source>
</evidence>
<keyword evidence="5 16" id="KW-0808">Transferase</keyword>
<dbReference type="GO" id="GO:0090385">
    <property type="term" value="P:phagosome-lysosome fusion"/>
    <property type="evidence" value="ECO:0007669"/>
    <property type="project" value="TreeGrafter"/>
</dbReference>
<dbReference type="OrthoDB" id="158357at2759"/>
<dbReference type="CDD" id="cd12153">
    <property type="entry name" value="F1-ATPase_epsilon"/>
    <property type="match status" value="1"/>
</dbReference>
<dbReference type="Gene3D" id="1.10.1620.20">
    <property type="entry name" value="ATP synthase, F1 complex, epsilon subunit superfamily, mitochondrial"/>
    <property type="match status" value="1"/>
</dbReference>
<dbReference type="FunFam" id="3.50.7.10:FF:000007">
    <property type="entry name" value="1-phosphatidylinositol 3-phosphate 5-kinase isoform X1"/>
    <property type="match status" value="1"/>
</dbReference>
<evidence type="ECO:0000259" key="19">
    <source>
        <dbReference type="PROSITE" id="PS50186"/>
    </source>
</evidence>
<keyword evidence="7 16" id="KW-0547">Nucleotide-binding</keyword>
<keyword evidence="9 15" id="KW-0863">Zinc-finger</keyword>
<feature type="domain" description="DEP" evidence="19">
    <location>
        <begin position="318"/>
        <end position="392"/>
    </location>
</feature>
<dbReference type="CDD" id="cd03334">
    <property type="entry name" value="Fab1_TCP"/>
    <property type="match status" value="1"/>
</dbReference>
<feature type="compositionally biased region" description="Polar residues" evidence="17">
    <location>
        <begin position="1330"/>
        <end position="1341"/>
    </location>
</feature>
<evidence type="ECO:0000256" key="2">
    <source>
        <dbReference type="ARBA" id="ARBA00009502"/>
    </source>
</evidence>
<keyword evidence="8" id="KW-0967">Endosome</keyword>
<dbReference type="InterPro" id="IPR044769">
    <property type="entry name" value="PIKfyve_PIPKc"/>
</dbReference>
<dbReference type="Gene3D" id="3.30.800.10">
    <property type="entry name" value="Phosphatidylinositol Phosphate Kinase II Beta"/>
    <property type="match status" value="1"/>
</dbReference>
<dbReference type="GO" id="GO:0005524">
    <property type="term" value="F:ATP binding"/>
    <property type="evidence" value="ECO:0007669"/>
    <property type="project" value="UniProtKB-UniRule"/>
</dbReference>
<name>A0A653DVX1_CALMS</name>
<dbReference type="PANTHER" id="PTHR46715">
    <property type="entry name" value="1-PHOSPHATIDYLINOSITOL 3-PHOSPHATE 5-KINASE"/>
    <property type="match status" value="1"/>
</dbReference>
<dbReference type="Pfam" id="PF00118">
    <property type="entry name" value="Cpn60_TCP1"/>
    <property type="match status" value="1"/>
</dbReference>
<dbReference type="InterPro" id="IPR017455">
    <property type="entry name" value="Znf_FYVE-rel"/>
</dbReference>
<feature type="domain" description="PIPK" evidence="20">
    <location>
        <begin position="1424"/>
        <end position="1759"/>
    </location>
</feature>
<dbReference type="Pfam" id="PF01504">
    <property type="entry name" value="PIP5K"/>
    <property type="match status" value="1"/>
</dbReference>
<dbReference type="InterPro" id="IPR027409">
    <property type="entry name" value="GroEL-like_apical_dom_sf"/>
</dbReference>
<dbReference type="InterPro" id="IPR027484">
    <property type="entry name" value="PInositol-4-P-5-kinase_N"/>
</dbReference>
<dbReference type="SMART" id="SM00049">
    <property type="entry name" value="DEP"/>
    <property type="match status" value="1"/>
</dbReference>
<evidence type="ECO:0000259" key="18">
    <source>
        <dbReference type="PROSITE" id="PS50178"/>
    </source>
</evidence>
<feature type="compositionally biased region" description="Basic and acidic residues" evidence="17">
    <location>
        <begin position="801"/>
        <end position="828"/>
    </location>
</feature>
<dbReference type="GO" id="GO:1903426">
    <property type="term" value="P:regulation of reactive oxygen species biosynthetic process"/>
    <property type="evidence" value="ECO:0007669"/>
    <property type="project" value="TreeGrafter"/>
</dbReference>
<dbReference type="SMART" id="SM00330">
    <property type="entry name" value="PIPKc"/>
    <property type="match status" value="1"/>
</dbReference>
<feature type="region of interest" description="Disordered" evidence="17">
    <location>
        <begin position="1420"/>
        <end position="1446"/>
    </location>
</feature>
<evidence type="ECO:0000256" key="15">
    <source>
        <dbReference type="PROSITE-ProRule" id="PRU00091"/>
    </source>
</evidence>
<dbReference type="PROSITE" id="PS50178">
    <property type="entry name" value="ZF_FYVE"/>
    <property type="match status" value="1"/>
</dbReference>
<evidence type="ECO:0000256" key="16">
    <source>
        <dbReference type="PROSITE-ProRule" id="PRU00781"/>
    </source>
</evidence>
<dbReference type="SUPFAM" id="SSF46785">
    <property type="entry name" value="Winged helix' DNA-binding domain"/>
    <property type="match status" value="1"/>
</dbReference>
<evidence type="ECO:0000256" key="5">
    <source>
        <dbReference type="ARBA" id="ARBA00022679"/>
    </source>
</evidence>
<dbReference type="Gene3D" id="3.30.810.10">
    <property type="entry name" value="2-Layer Sandwich"/>
    <property type="match status" value="1"/>
</dbReference>
<accession>A0A653DVX1</accession>
<dbReference type="GO" id="GO:0046933">
    <property type="term" value="F:proton-transporting ATP synthase activity, rotational mechanism"/>
    <property type="evidence" value="ECO:0007669"/>
    <property type="project" value="InterPro"/>
</dbReference>
<dbReference type="EC" id="2.7.1.150" evidence="3"/>
<dbReference type="Gene3D" id="3.50.7.10">
    <property type="entry name" value="GroEL"/>
    <property type="match status" value="1"/>
</dbReference>
<dbReference type="Pfam" id="PF04627">
    <property type="entry name" value="ATP-synt_Eps"/>
    <property type="match status" value="1"/>
</dbReference>
<keyword evidence="10 16" id="KW-0418">Kinase</keyword>
<comment type="similarity">
    <text evidence="2">Belongs to the eukaryotic ATPase epsilon family.</text>
</comment>
<dbReference type="InterPro" id="IPR036388">
    <property type="entry name" value="WH-like_DNA-bd_sf"/>
</dbReference>
<dbReference type="InterPro" id="IPR002498">
    <property type="entry name" value="PInositol-4-P-4/5-kinase_core"/>
</dbReference>
<evidence type="ECO:0000259" key="20">
    <source>
        <dbReference type="PROSITE" id="PS51455"/>
    </source>
</evidence>
<evidence type="ECO:0000256" key="9">
    <source>
        <dbReference type="ARBA" id="ARBA00022771"/>
    </source>
</evidence>
<dbReference type="SMART" id="SM00064">
    <property type="entry name" value="FYVE"/>
    <property type="match status" value="1"/>
</dbReference>
<feature type="region of interest" description="Disordered" evidence="17">
    <location>
        <begin position="1463"/>
        <end position="1483"/>
    </location>
</feature>
<feature type="region of interest" description="Disordered" evidence="17">
    <location>
        <begin position="1262"/>
        <end position="1352"/>
    </location>
</feature>
<organism evidence="21 22">
    <name type="scientific">Callosobruchus maculatus</name>
    <name type="common">Southern cowpea weevil</name>
    <name type="synonym">Pulse bruchid</name>
    <dbReference type="NCBI Taxonomy" id="64391"/>
    <lineage>
        <taxon>Eukaryota</taxon>
        <taxon>Metazoa</taxon>
        <taxon>Ecdysozoa</taxon>
        <taxon>Arthropoda</taxon>
        <taxon>Hexapoda</taxon>
        <taxon>Insecta</taxon>
        <taxon>Pterygota</taxon>
        <taxon>Neoptera</taxon>
        <taxon>Endopterygota</taxon>
        <taxon>Coleoptera</taxon>
        <taxon>Polyphaga</taxon>
        <taxon>Cucujiformia</taxon>
        <taxon>Chrysomeloidea</taxon>
        <taxon>Chrysomelidae</taxon>
        <taxon>Bruchinae</taxon>
        <taxon>Bruchini</taxon>
        <taxon>Callosobruchus</taxon>
    </lineage>
</organism>
<dbReference type="SUPFAM" id="SSF57903">
    <property type="entry name" value="FYVE/PHD zinc finger"/>
    <property type="match status" value="1"/>
</dbReference>
<comment type="subcellular location">
    <subcellularLocation>
        <location evidence="1">Endosome membrane</location>
    </subcellularLocation>
</comment>
<dbReference type="InterPro" id="IPR000591">
    <property type="entry name" value="DEP_dom"/>
</dbReference>
<dbReference type="InterPro" id="IPR043548">
    <property type="entry name" value="PIKfyve"/>
</dbReference>
<evidence type="ECO:0000313" key="22">
    <source>
        <dbReference type="Proteomes" id="UP000410492"/>
    </source>
</evidence>
<evidence type="ECO:0000256" key="3">
    <source>
        <dbReference type="ARBA" id="ARBA00012009"/>
    </source>
</evidence>
<dbReference type="PROSITE" id="PS51455">
    <property type="entry name" value="PIPK"/>
    <property type="match status" value="1"/>
</dbReference>
<keyword evidence="13" id="KW-0472">Membrane</keyword>
<dbReference type="FunFam" id="3.30.40.10:FF:000057">
    <property type="entry name" value="1-phosphatidylinositol 3-phosphate 5-kinase isoform X1"/>
    <property type="match status" value="1"/>
</dbReference>
<dbReference type="GO" id="GO:0010008">
    <property type="term" value="C:endosome membrane"/>
    <property type="evidence" value="ECO:0007669"/>
    <property type="project" value="UniProtKB-SubCell"/>
</dbReference>
<dbReference type="SUPFAM" id="SSF48690">
    <property type="entry name" value="Epsilon subunit of mitochondrial F1F0-ATP synthase"/>
    <property type="match status" value="1"/>
</dbReference>
<dbReference type="InterPro" id="IPR000306">
    <property type="entry name" value="Znf_FYVE"/>
</dbReference>
<keyword evidence="4" id="KW-0597">Phosphoprotein</keyword>
<dbReference type="InterPro" id="IPR013083">
    <property type="entry name" value="Znf_RING/FYVE/PHD"/>
</dbReference>
<evidence type="ECO:0000256" key="12">
    <source>
        <dbReference type="ARBA" id="ARBA00022840"/>
    </source>
</evidence>
<dbReference type="GO" id="GO:0045259">
    <property type="term" value="C:proton-transporting ATP synthase complex"/>
    <property type="evidence" value="ECO:0007669"/>
    <property type="project" value="InterPro"/>
</dbReference>
<dbReference type="Proteomes" id="UP000410492">
    <property type="component" value="Unassembled WGS sequence"/>
</dbReference>
<evidence type="ECO:0000313" key="21">
    <source>
        <dbReference type="EMBL" id="VEN64359.1"/>
    </source>
</evidence>
<feature type="region of interest" description="Disordered" evidence="17">
    <location>
        <begin position="776"/>
        <end position="828"/>
    </location>
</feature>
<dbReference type="GO" id="GO:0032438">
    <property type="term" value="P:melanosome organization"/>
    <property type="evidence" value="ECO:0007669"/>
    <property type="project" value="TreeGrafter"/>
</dbReference>
<evidence type="ECO:0000256" key="13">
    <source>
        <dbReference type="ARBA" id="ARBA00023136"/>
    </source>
</evidence>
<dbReference type="PROSITE" id="PS50186">
    <property type="entry name" value="DEP"/>
    <property type="match status" value="1"/>
</dbReference>
<proteinExistence type="inferred from homology"/>
<keyword evidence="11" id="KW-0862">Zinc</keyword>
<evidence type="ECO:0000256" key="4">
    <source>
        <dbReference type="ARBA" id="ARBA00022553"/>
    </source>
</evidence>
<dbReference type="GO" id="GO:0000285">
    <property type="term" value="F:1-phosphatidylinositol-3-phosphate 5-kinase activity"/>
    <property type="evidence" value="ECO:0007669"/>
    <property type="project" value="UniProtKB-EC"/>
</dbReference>
<keyword evidence="22" id="KW-1185">Reference proteome</keyword>
<dbReference type="GO" id="GO:0008270">
    <property type="term" value="F:zinc ion binding"/>
    <property type="evidence" value="ECO:0007669"/>
    <property type="project" value="UniProtKB-KW"/>
</dbReference>
<dbReference type="FunFam" id="3.30.810.10:FF:000001">
    <property type="entry name" value="1-phosphatidylinositol 3-phosphate 5-kinase FAB1"/>
    <property type="match status" value="1"/>
</dbReference>
<dbReference type="InterPro" id="IPR006721">
    <property type="entry name" value="ATP_synth_F1_esu_mt"/>
</dbReference>
<evidence type="ECO:0000256" key="10">
    <source>
        <dbReference type="ARBA" id="ARBA00022777"/>
    </source>
</evidence>
<keyword evidence="12 16" id="KW-0067">ATP-binding</keyword>
<dbReference type="CDD" id="cd15725">
    <property type="entry name" value="FYVE_PIKfyve_Fab1"/>
    <property type="match status" value="1"/>
</dbReference>
<evidence type="ECO:0000256" key="7">
    <source>
        <dbReference type="ARBA" id="ARBA00022741"/>
    </source>
</evidence>
<dbReference type="InterPro" id="IPR011011">
    <property type="entry name" value="Znf_FYVE_PHD"/>
</dbReference>
<dbReference type="Gene3D" id="1.10.10.10">
    <property type="entry name" value="Winged helix-like DNA-binding domain superfamily/Winged helix DNA-binding domain"/>
    <property type="match status" value="1"/>
</dbReference>
<evidence type="ECO:0000256" key="14">
    <source>
        <dbReference type="ARBA" id="ARBA00052820"/>
    </source>
</evidence>
<dbReference type="InterPro" id="IPR036742">
    <property type="entry name" value="ATP_synth_F1_esu_sf_mt"/>
</dbReference>
<dbReference type="Pfam" id="PF01363">
    <property type="entry name" value="FYVE"/>
    <property type="match status" value="1"/>
</dbReference>
<dbReference type="PANTHER" id="PTHR46715:SF1">
    <property type="entry name" value="1-PHOSPHATIDYLINOSITOL 3-PHOSPHATE 5-KINASE"/>
    <property type="match status" value="1"/>
</dbReference>
<evidence type="ECO:0000256" key="17">
    <source>
        <dbReference type="SAM" id="MobiDB-lite"/>
    </source>
</evidence>
<feature type="domain" description="FYVE-type" evidence="18">
    <location>
        <begin position="157"/>
        <end position="212"/>
    </location>
</feature>
<evidence type="ECO:0000256" key="11">
    <source>
        <dbReference type="ARBA" id="ARBA00022833"/>
    </source>
</evidence>
<dbReference type="EMBL" id="CAACVG010015296">
    <property type="protein sequence ID" value="VEN64359.1"/>
    <property type="molecule type" value="Genomic_DNA"/>
</dbReference>
<dbReference type="InterPro" id="IPR027483">
    <property type="entry name" value="PInositol-4-P-4/5-kinase_C_sf"/>
</dbReference>
<protein>
    <recommendedName>
        <fullName evidence="3">1-phosphatidylinositol-3-phosphate 5-kinase</fullName>
        <ecNumber evidence="3">2.7.1.150</ecNumber>
    </recommendedName>
</protein>
<keyword evidence="6" id="KW-0479">Metal-binding</keyword>
<comment type="catalytic activity">
    <reaction evidence="14">
        <text>a 1,2-diacyl-sn-glycero-3-phospho-(1D-myo-inositol-3-phosphate) + ATP = a 1,2-diacyl-sn-glycero-3-phospho-(1D-myo-inositol-3,5-bisphosphate) + ADP + H(+)</text>
        <dbReference type="Rhea" id="RHEA:13609"/>
        <dbReference type="ChEBI" id="CHEBI:15378"/>
        <dbReference type="ChEBI" id="CHEBI:30616"/>
        <dbReference type="ChEBI" id="CHEBI:57923"/>
        <dbReference type="ChEBI" id="CHEBI:58088"/>
        <dbReference type="ChEBI" id="CHEBI:456216"/>
        <dbReference type="EC" id="2.7.1.150"/>
    </reaction>
    <physiologicalReaction direction="left-to-right" evidence="14">
        <dbReference type="Rhea" id="RHEA:13610"/>
    </physiologicalReaction>
</comment>
<dbReference type="InterPro" id="IPR036390">
    <property type="entry name" value="WH_DNA-bd_sf"/>
</dbReference>
<dbReference type="GO" id="GO:0046488">
    <property type="term" value="P:phosphatidylinositol metabolic process"/>
    <property type="evidence" value="ECO:0007669"/>
    <property type="project" value="UniProtKB-UniRule"/>
</dbReference>
<evidence type="ECO:0000256" key="1">
    <source>
        <dbReference type="ARBA" id="ARBA00004608"/>
    </source>
</evidence>
<dbReference type="Gene3D" id="3.30.40.10">
    <property type="entry name" value="Zinc/RING finger domain, C3HC4 (zinc finger)"/>
    <property type="match status" value="1"/>
</dbReference>
<dbReference type="SUPFAM" id="SSF56104">
    <property type="entry name" value="SAICAR synthase-like"/>
    <property type="match status" value="1"/>
</dbReference>
<evidence type="ECO:0000256" key="6">
    <source>
        <dbReference type="ARBA" id="ARBA00022723"/>
    </source>
</evidence>
<feature type="compositionally biased region" description="Basic and acidic residues" evidence="17">
    <location>
        <begin position="1263"/>
        <end position="1286"/>
    </location>
</feature>
<gene>
    <name evidence="21" type="ORF">CALMAC_LOCUS20898</name>
</gene>
<dbReference type="InterPro" id="IPR002423">
    <property type="entry name" value="Cpn60/GroEL/TCP-1"/>
</dbReference>
<dbReference type="Pfam" id="PF00610">
    <property type="entry name" value="DEP"/>
    <property type="match status" value="1"/>
</dbReference>
<dbReference type="GO" id="GO:0035556">
    <property type="term" value="P:intracellular signal transduction"/>
    <property type="evidence" value="ECO:0007669"/>
    <property type="project" value="InterPro"/>
</dbReference>